<organism evidence="1">
    <name type="scientific">Arabidopsis thaliana</name>
    <name type="common">Mouse-ear cress</name>
    <dbReference type="NCBI Taxonomy" id="3702"/>
    <lineage>
        <taxon>Eukaryota</taxon>
        <taxon>Viridiplantae</taxon>
        <taxon>Streptophyta</taxon>
        <taxon>Embryophyta</taxon>
        <taxon>Tracheophyta</taxon>
        <taxon>Spermatophyta</taxon>
        <taxon>Magnoliopsida</taxon>
        <taxon>eudicotyledons</taxon>
        <taxon>Gunneridae</taxon>
        <taxon>Pentapetalae</taxon>
        <taxon>rosids</taxon>
        <taxon>malvids</taxon>
        <taxon>Brassicales</taxon>
        <taxon>Brassicaceae</taxon>
        <taxon>Camelineae</taxon>
        <taxon>Arabidopsis</taxon>
    </lineage>
</organism>
<dbReference type="EMBL" id="AL138653">
    <property type="protein sequence ID" value="CAB85968.1"/>
    <property type="molecule type" value="Genomic_DNA"/>
</dbReference>
<evidence type="ECO:0000313" key="1">
    <source>
        <dbReference type="EMBL" id="CAB85968.1"/>
    </source>
</evidence>
<reference key="1">
    <citation type="journal article" date="2000" name="Nature">
        <title>Sequence and analysis of chromosome 3 of the plant Arabidopsis thaliana.</title>
        <authorList>
            <consortium name="European Union Chromosome 3 Arabidopsis Sequencing Consortium"/>
            <consortium name="Institute for Genomic Research"/>
            <consortium name="Kazusa DNA Research Institute"/>
            <person name="Salanoubat M."/>
            <person name="Lemcke K."/>
            <person name="Rieger M."/>
            <person name="Ansorge W."/>
            <person name="Unseld M."/>
            <person name="Fartmann B."/>
            <person name="Valle G."/>
            <person name="Blocker H."/>
            <person name="Perez-Alonso M."/>
            <person name="Obermaier B."/>
            <person name="Delseny M."/>
            <person name="Boutry M."/>
            <person name="Grivell L.A."/>
            <person name="Mache R."/>
            <person name="Puigdomenech P."/>
            <person name="De Simone V."/>
            <person name="Choisne N."/>
            <person name="Artiguenave F."/>
            <person name="Robert C."/>
            <person name="Brottier P."/>
            <person name="Wincker P."/>
            <person name="Cattolico L."/>
            <person name="Weissenbach J."/>
            <person name="Saurin W."/>
            <person name="Quetier F."/>
            <person name="Schafer M."/>
            <person name="Muller-Auer S."/>
            <person name="Gabel C."/>
            <person name="Fuchs M."/>
            <person name="Benes V."/>
            <person name="Wurmbach E."/>
            <person name="Drzonek H."/>
            <person name="Erfle H."/>
            <person name="Jordan N."/>
            <person name="Bangert S."/>
            <person name="Wiedelmann R."/>
            <person name="Kranz H."/>
            <person name="Voss H."/>
            <person name="Holland R."/>
            <person name="Brandt P."/>
            <person name="Nyakatura G."/>
            <person name="Vezzi A."/>
            <person name="D'Angelo M."/>
            <person name="Pallavicini A."/>
            <person name="Toppo S."/>
            <person name="Simionati B."/>
            <person name="Conrad A."/>
            <person name="Hornischer K."/>
            <person name="Kauer G."/>
            <person name="Lohnert T.H."/>
            <person name="Nordsiek G."/>
            <person name="Reichelt J."/>
            <person name="Scharfe M."/>
            <person name="Schon O."/>
            <person name="Bargues M."/>
            <person name="Terol J."/>
            <person name="Climent J."/>
            <person name="Navarro P."/>
            <person name="Collado C."/>
            <person name="Perez-Perez A."/>
            <person name="Ottenwalder B."/>
            <person name="Duchemin D."/>
            <person name="Cooke R."/>
            <person name="Laudie M."/>
            <person name="Berger-Llauro C."/>
            <person name="Purnelle B."/>
            <person name="Masuy D."/>
            <person name="de Haan M."/>
            <person name="Maarse A.C."/>
            <person name="Alcaraz J.P."/>
            <person name="Cottet A."/>
            <person name="Casacuberta E."/>
            <person name="Monfort A."/>
            <person name="Argiriou A."/>
            <person name="flores M."/>
            <person name="Liguori R."/>
            <person name="Vitale D."/>
            <person name="Mannhaupt G."/>
            <person name="Haase D."/>
            <person name="Schoof H."/>
            <person name="Rudd S."/>
            <person name="Zaccaria P."/>
            <person name="Mewes H.W."/>
            <person name="Mayer K.F."/>
            <person name="Kaul S."/>
            <person name="Town C.D."/>
            <person name="Koo H.L."/>
            <person name="Tallon L.J."/>
            <person name="Jenkins J."/>
            <person name="Rooney T."/>
            <person name="Rizzo M."/>
            <person name="Walts A."/>
            <person name="Utterback T."/>
            <person name="Fujii C.Y."/>
            <person name="Shea T.P."/>
            <person name="Creasy T.H."/>
            <person name="Haas B."/>
            <person name="Maiti R."/>
            <person name="Wu D."/>
            <person name="Peterson J."/>
            <person name="Van Aken S."/>
            <person name="Pai G."/>
            <person name="Militscher J."/>
            <person name="Sellers P."/>
            <person name="Gill J.E."/>
            <person name="Feldblyum T.V."/>
            <person name="Preuss D."/>
            <person name="Lin X."/>
            <person name="Nierman W.C."/>
            <person name="Salzberg S.L."/>
            <person name="White O."/>
            <person name="Venter J.C."/>
            <person name="Fraser C.M."/>
            <person name="Kaneko T."/>
            <person name="Nakamura Y."/>
            <person name="Sato S."/>
            <person name="Kato T."/>
            <person name="Asamizu E."/>
            <person name="Sasamoto S."/>
            <person name="Kimura T."/>
            <person name="Idesawa K."/>
            <person name="Kawashima K."/>
            <person name="Kishida Y."/>
            <person name="Kiyokawa C."/>
            <person name="Kohara M."/>
            <person name="Matsumoto M."/>
            <person name="Matsuno A."/>
            <person name="Muraki A."/>
            <person name="Nakayama S."/>
            <person name="Nakazaki N."/>
            <person name="Shinpo S."/>
            <person name="Takeuchi C."/>
            <person name="Wada T."/>
            <person name="Watanabe A."/>
            <person name="Yamada M."/>
            <person name="Yasuda M."/>
            <person name="Tabata S."/>
        </authorList>
    </citation>
    <scope>NUCLEOTIDE SEQUENCE [LARGE SCALE GENOMIC DNA]</scope>
    <source>
        <strain>cv. Columbia</strain>
    </source>
</reference>
<dbReference type="AlphaFoldDB" id="Q9M1N1"/>
<protein>
    <submittedName>
        <fullName evidence="1">Uncharacterized protein T32A11_20</fullName>
    </submittedName>
</protein>
<dbReference type="PIR" id="T47303">
    <property type="entry name" value="T47303"/>
</dbReference>
<reference evidence="1" key="3">
    <citation type="submission" date="2000-04" db="EMBL/GenBank/DDBJ databases">
        <authorList>
            <person name="EU Arabidopsis sequencing project"/>
        </authorList>
    </citation>
    <scope>NUCLEOTIDE SEQUENCE</scope>
</reference>
<gene>
    <name evidence="1" type="primary">T32A11_20</name>
</gene>
<name>Q9M1N1_ARATH</name>
<accession>Q9M1N1</accession>
<reference evidence="1" key="2">
    <citation type="submission" date="2000-02" db="EMBL/GenBank/DDBJ databases">
        <authorList>
            <person name="Rieger M."/>
            <person name="Mueller-Auer S."/>
            <person name="Zipp M."/>
            <person name="Schaefer M."/>
            <person name="Mewes H.W."/>
            <person name="Rudd S."/>
            <person name="Lemcke K."/>
            <person name="Mayer K.F.X."/>
            <person name="Quetier F."/>
            <person name="Salanoubat M."/>
        </authorList>
    </citation>
    <scope>NUCLEOTIDE SEQUENCE</scope>
</reference>
<dbReference type="ExpressionAtlas" id="Q9M1N1">
    <property type="expression patterns" value="baseline"/>
</dbReference>
<proteinExistence type="predicted"/>
<sequence>MHRSVSTNNPNRYICSRRQQTPRRMAEQTCSQNLESIVGFKKKGPSTNFHMPAGILAKIVSYIAEGEIGELKNWIISGREGMVAVSSPDSQKSVISMTEFHIPPPLMEIIVSKVGEDVVDALKNFLLAGREGRDAVLSKKTLASVRIDKNHHFMWWSMPHSKYYTFFKKCLDANNLYAKFVDNHKGLAYESTIGYFQMRCRWKVCHGKRNGGLLDLNEMKVCVVQPPYQPNRVGRPRCRRCKKVGHMLSTCTE</sequence>